<organism evidence="2 3">
    <name type="scientific">Ciona intestinalis</name>
    <name type="common">Transparent sea squirt</name>
    <name type="synonym">Ascidia intestinalis</name>
    <dbReference type="NCBI Taxonomy" id="7719"/>
    <lineage>
        <taxon>Eukaryota</taxon>
        <taxon>Metazoa</taxon>
        <taxon>Chordata</taxon>
        <taxon>Tunicata</taxon>
        <taxon>Ascidiacea</taxon>
        <taxon>Phlebobranchia</taxon>
        <taxon>Cionidae</taxon>
        <taxon>Ciona</taxon>
    </lineage>
</organism>
<feature type="compositionally biased region" description="Basic and acidic residues" evidence="1">
    <location>
        <begin position="90"/>
        <end position="99"/>
    </location>
</feature>
<feature type="region of interest" description="Disordered" evidence="1">
    <location>
        <begin position="19"/>
        <end position="40"/>
    </location>
</feature>
<dbReference type="HOGENOM" id="CLU_1342846_0_0_1"/>
<protein>
    <submittedName>
        <fullName evidence="2">Uncharacterized protein</fullName>
    </submittedName>
</protein>
<accession>F7A9B1</accession>
<reference evidence="2" key="4">
    <citation type="submission" date="2025-09" db="UniProtKB">
        <authorList>
            <consortium name="Ensembl"/>
        </authorList>
    </citation>
    <scope>IDENTIFICATION</scope>
</reference>
<dbReference type="AlphaFoldDB" id="F7A9B1"/>
<dbReference type="EMBL" id="EAAA01001719">
    <property type="status" value="NOT_ANNOTATED_CDS"/>
    <property type="molecule type" value="Genomic_DNA"/>
</dbReference>
<keyword evidence="3" id="KW-1185">Reference proteome</keyword>
<name>F7A9B1_CIOIN</name>
<dbReference type="Proteomes" id="UP000008144">
    <property type="component" value="Chromosome 3"/>
</dbReference>
<reference evidence="3" key="1">
    <citation type="journal article" date="2002" name="Science">
        <title>The draft genome of Ciona intestinalis: insights into chordate and vertebrate origins.</title>
        <authorList>
            <person name="Dehal P."/>
            <person name="Satou Y."/>
            <person name="Campbell R.K."/>
            <person name="Chapman J."/>
            <person name="Degnan B."/>
            <person name="De Tomaso A."/>
            <person name="Davidson B."/>
            <person name="Di Gregorio A."/>
            <person name="Gelpke M."/>
            <person name="Goodstein D.M."/>
            <person name="Harafuji N."/>
            <person name="Hastings K.E."/>
            <person name="Ho I."/>
            <person name="Hotta K."/>
            <person name="Huang W."/>
            <person name="Kawashima T."/>
            <person name="Lemaire P."/>
            <person name="Martinez D."/>
            <person name="Meinertzhagen I.A."/>
            <person name="Necula S."/>
            <person name="Nonaka M."/>
            <person name="Putnam N."/>
            <person name="Rash S."/>
            <person name="Saiga H."/>
            <person name="Satake M."/>
            <person name="Terry A."/>
            <person name="Yamada L."/>
            <person name="Wang H.G."/>
            <person name="Awazu S."/>
            <person name="Azumi K."/>
            <person name="Boore J."/>
            <person name="Branno M."/>
            <person name="Chin-Bow S."/>
            <person name="DeSantis R."/>
            <person name="Doyle S."/>
            <person name="Francino P."/>
            <person name="Keys D.N."/>
            <person name="Haga S."/>
            <person name="Hayashi H."/>
            <person name="Hino K."/>
            <person name="Imai K.S."/>
            <person name="Inaba K."/>
            <person name="Kano S."/>
            <person name="Kobayashi K."/>
            <person name="Kobayashi M."/>
            <person name="Lee B.I."/>
            <person name="Makabe K.W."/>
            <person name="Manohar C."/>
            <person name="Matassi G."/>
            <person name="Medina M."/>
            <person name="Mochizuki Y."/>
            <person name="Mount S."/>
            <person name="Morishita T."/>
            <person name="Miura S."/>
            <person name="Nakayama A."/>
            <person name="Nishizaka S."/>
            <person name="Nomoto H."/>
            <person name="Ohta F."/>
            <person name="Oishi K."/>
            <person name="Rigoutsos I."/>
            <person name="Sano M."/>
            <person name="Sasaki A."/>
            <person name="Sasakura Y."/>
            <person name="Shoguchi E."/>
            <person name="Shin-i T."/>
            <person name="Spagnuolo A."/>
            <person name="Stainier D."/>
            <person name="Suzuki M.M."/>
            <person name="Tassy O."/>
            <person name="Takatori N."/>
            <person name="Tokuoka M."/>
            <person name="Yagi K."/>
            <person name="Yoshizaki F."/>
            <person name="Wada S."/>
            <person name="Zhang C."/>
            <person name="Hyatt P.D."/>
            <person name="Larimer F."/>
            <person name="Detter C."/>
            <person name="Doggett N."/>
            <person name="Glavina T."/>
            <person name="Hawkins T."/>
            <person name="Richardson P."/>
            <person name="Lucas S."/>
            <person name="Kohara Y."/>
            <person name="Levine M."/>
            <person name="Satoh N."/>
            <person name="Rokhsar D.S."/>
        </authorList>
    </citation>
    <scope>NUCLEOTIDE SEQUENCE [LARGE SCALE GENOMIC DNA]</scope>
</reference>
<sequence length="204" mass="23095">MPNTIRRFARLIVKRLRRVTSSTSSPPVGRAVGDSNHEQQDIQDGVETENFNVAEIQNHASFDDVNAKSPSSSCVHLKLEECSSAEDSSENEKEDAIRESEEEEAAEDLDTMRSLRIEDALNESRKMQDALETRPKTVNGRRLMKEFRFLRKASEDSEGAFEVFPYSEDGEGNDLSEWDISGDVFAANFVSLCCNQKRKFFLSM</sequence>
<dbReference type="Ensembl" id="ENSCINT00000023893.2">
    <property type="protein sequence ID" value="ENSCINP00000023647.2"/>
    <property type="gene ID" value="ENSCING00000005637.3"/>
</dbReference>
<reference evidence="2" key="2">
    <citation type="journal article" date="2008" name="Genome Biol.">
        <title>Improved genome assembly and evidence-based global gene model set for the chordate Ciona intestinalis: new insight into intron and operon populations.</title>
        <authorList>
            <person name="Satou Y."/>
            <person name="Mineta K."/>
            <person name="Ogasawara M."/>
            <person name="Sasakura Y."/>
            <person name="Shoguchi E."/>
            <person name="Ueno K."/>
            <person name="Yamada L."/>
            <person name="Matsumoto J."/>
            <person name="Wasserscheid J."/>
            <person name="Dewar K."/>
            <person name="Wiley G.B."/>
            <person name="Macmil S.L."/>
            <person name="Roe B.A."/>
            <person name="Zeller R.W."/>
            <person name="Hastings K.E."/>
            <person name="Lemaire P."/>
            <person name="Lindquist E."/>
            <person name="Endo T."/>
            <person name="Hotta K."/>
            <person name="Inaba K."/>
        </authorList>
    </citation>
    <scope>NUCLEOTIDE SEQUENCE [LARGE SCALE GENOMIC DNA]</scope>
    <source>
        <strain evidence="2">wild type</strain>
    </source>
</reference>
<feature type="region of interest" description="Disordered" evidence="1">
    <location>
        <begin position="81"/>
        <end position="109"/>
    </location>
</feature>
<dbReference type="InParanoid" id="F7A9B1"/>
<proteinExistence type="predicted"/>
<accession>A0A1W3JN40</accession>
<feature type="compositionally biased region" description="Acidic residues" evidence="1">
    <location>
        <begin position="100"/>
        <end position="109"/>
    </location>
</feature>
<reference evidence="2" key="3">
    <citation type="submission" date="2025-08" db="UniProtKB">
        <authorList>
            <consortium name="Ensembl"/>
        </authorList>
    </citation>
    <scope>IDENTIFICATION</scope>
</reference>
<evidence type="ECO:0000313" key="3">
    <source>
        <dbReference type="Proteomes" id="UP000008144"/>
    </source>
</evidence>
<evidence type="ECO:0000313" key="2">
    <source>
        <dbReference type="Ensembl" id="ENSCINP00000023647.2"/>
    </source>
</evidence>
<evidence type="ECO:0000256" key="1">
    <source>
        <dbReference type="SAM" id="MobiDB-lite"/>
    </source>
</evidence>